<dbReference type="InterPro" id="IPR011990">
    <property type="entry name" value="TPR-like_helical_dom_sf"/>
</dbReference>
<feature type="repeat" description="TPR" evidence="7">
    <location>
        <begin position="101"/>
        <end position="134"/>
    </location>
</feature>
<organism evidence="12 13">
    <name type="scientific">Muriicola jejuensis</name>
    <dbReference type="NCBI Taxonomy" id="504488"/>
    <lineage>
        <taxon>Bacteria</taxon>
        <taxon>Pseudomonadati</taxon>
        <taxon>Bacteroidota</taxon>
        <taxon>Flavobacteriia</taxon>
        <taxon>Flavobacteriales</taxon>
        <taxon>Flavobacteriaceae</taxon>
        <taxon>Muriicola</taxon>
    </lineage>
</organism>
<feature type="domain" description="Histidine kinase" evidence="11">
    <location>
        <begin position="472"/>
        <end position="688"/>
    </location>
</feature>
<dbReference type="CDD" id="cd00082">
    <property type="entry name" value="HisKA"/>
    <property type="match status" value="1"/>
</dbReference>
<gene>
    <name evidence="12" type="ORF">GWK09_13100</name>
</gene>
<dbReference type="InterPro" id="IPR003594">
    <property type="entry name" value="HATPase_dom"/>
</dbReference>
<feature type="transmembrane region" description="Helical" evidence="9">
    <location>
        <begin position="412"/>
        <end position="431"/>
    </location>
</feature>
<evidence type="ECO:0000256" key="8">
    <source>
        <dbReference type="SAM" id="Coils"/>
    </source>
</evidence>
<keyword evidence="6" id="KW-0902">Two-component regulatory system</keyword>
<keyword evidence="3" id="KW-0597">Phosphoprotein</keyword>
<dbReference type="EC" id="2.7.13.3" evidence="2"/>
<dbReference type="Pfam" id="PF02518">
    <property type="entry name" value="HATPase_c"/>
    <property type="match status" value="1"/>
</dbReference>
<dbReference type="SMART" id="SM00388">
    <property type="entry name" value="HisKA"/>
    <property type="match status" value="1"/>
</dbReference>
<dbReference type="InterPro" id="IPR004358">
    <property type="entry name" value="Sig_transdc_His_kin-like_C"/>
</dbReference>
<dbReference type="InterPro" id="IPR050736">
    <property type="entry name" value="Sensor_HK_Regulatory"/>
</dbReference>
<evidence type="ECO:0000256" key="9">
    <source>
        <dbReference type="SAM" id="Phobius"/>
    </source>
</evidence>
<dbReference type="PANTHER" id="PTHR43711:SF31">
    <property type="entry name" value="HISTIDINE KINASE"/>
    <property type="match status" value="1"/>
</dbReference>
<keyword evidence="8" id="KW-0175">Coiled coil</keyword>
<dbReference type="SMART" id="SM00028">
    <property type="entry name" value="TPR"/>
    <property type="match status" value="5"/>
</dbReference>
<feature type="coiled-coil region" evidence="8">
    <location>
        <begin position="385"/>
        <end position="458"/>
    </location>
</feature>
<feature type="chain" id="PRO_5027113435" description="histidine kinase" evidence="10">
    <location>
        <begin position="34"/>
        <end position="695"/>
    </location>
</feature>
<sequence>MRLLAISLSGRSKSFCKALYCLAFLLAASPGNAQASKVEELRAEIKKQQDKIDFKVTDTLYIDLLNDLAKEIRFYNADSLLSLSEKALEYSKKADYTRGQSMAYLRQGDYYSDKGERDAAINNFTKALILSRNMEDNALTLRIINNLATEYSYNGDYAKSLNNYLEGVEMAELKGEKEMLSILNENIAALYESQEDHEQALIFYQKAKKLNDEIGNDISSAETMSNLASLYAEMGKLDYAMFNVNRSISIFEKHRVMDWLAYAYETKGKVYLKQNKYQWALYWYKQGELIHQELDDDRGKIHLYNGIAEAYLGQGIDSLSQKYAMEAYDISNQIKFPEGIRDCAYTLYKINKKNGDFEKSLAFHEIFQDITETLHRTENKKSLTLLKTRAEYDQQKQELIEANQKALAKQRGLIYAAIIVLIIFAIITFFIKRAEKIQKRLNAELQAKKEILEEHEAALVDSNDTKTKLFSIIGHDLRGPIGSLQGLLQMFSDGEMTKDEFFQFIPKLKSDVDHIYFTLNNLLSWGNSQMNGATIKPSVFALESLVDDNINLLSELAKSKSIKIVSELSGNTLIWSDSNQIDIVIRNLISNALKFTPDNGMITITAKEKNDLWEVSVRDTGVGMDKVTIEKLFKKNSNITTYGTNNEKGTGLGLSLCKEMVEKNGGTIWVESVLRKGSTFFFTLPKAEDKYSQAS</sequence>
<dbReference type="Pfam" id="PF13181">
    <property type="entry name" value="TPR_8"/>
    <property type="match status" value="1"/>
</dbReference>
<reference evidence="12 13" key="1">
    <citation type="submission" date="2020-01" db="EMBL/GenBank/DDBJ databases">
        <title>Muriicola jejuensis KCTC 22299.</title>
        <authorList>
            <person name="Wang G."/>
        </authorList>
    </citation>
    <scope>NUCLEOTIDE SEQUENCE [LARGE SCALE GENOMIC DNA]</scope>
    <source>
        <strain evidence="12 13">KCTC 22299</strain>
    </source>
</reference>
<dbReference type="FunFam" id="3.30.565.10:FF:000006">
    <property type="entry name" value="Sensor histidine kinase WalK"/>
    <property type="match status" value="1"/>
</dbReference>
<evidence type="ECO:0000256" key="10">
    <source>
        <dbReference type="SAM" id="SignalP"/>
    </source>
</evidence>
<dbReference type="InterPro" id="IPR005467">
    <property type="entry name" value="His_kinase_dom"/>
</dbReference>
<evidence type="ECO:0000259" key="11">
    <source>
        <dbReference type="PROSITE" id="PS50109"/>
    </source>
</evidence>
<accession>A0A6P0UK80</accession>
<dbReference type="InterPro" id="IPR019734">
    <property type="entry name" value="TPR_rpt"/>
</dbReference>
<comment type="catalytic activity">
    <reaction evidence="1">
        <text>ATP + protein L-histidine = ADP + protein N-phospho-L-histidine.</text>
        <dbReference type="EC" id="2.7.13.3"/>
    </reaction>
</comment>
<dbReference type="Gene3D" id="1.10.287.130">
    <property type="match status" value="1"/>
</dbReference>
<evidence type="ECO:0000256" key="5">
    <source>
        <dbReference type="ARBA" id="ARBA00022777"/>
    </source>
</evidence>
<dbReference type="AlphaFoldDB" id="A0A6P0UK80"/>
<evidence type="ECO:0000256" key="6">
    <source>
        <dbReference type="ARBA" id="ARBA00023012"/>
    </source>
</evidence>
<protein>
    <recommendedName>
        <fullName evidence="2">histidine kinase</fullName>
        <ecNumber evidence="2">2.7.13.3</ecNumber>
    </recommendedName>
</protein>
<dbReference type="Pfam" id="PF13424">
    <property type="entry name" value="TPR_12"/>
    <property type="match status" value="1"/>
</dbReference>
<dbReference type="InterPro" id="IPR003661">
    <property type="entry name" value="HisK_dim/P_dom"/>
</dbReference>
<dbReference type="InterPro" id="IPR036097">
    <property type="entry name" value="HisK_dim/P_sf"/>
</dbReference>
<keyword evidence="9" id="KW-0472">Membrane</keyword>
<dbReference type="SUPFAM" id="SSF55874">
    <property type="entry name" value="ATPase domain of HSP90 chaperone/DNA topoisomerase II/histidine kinase"/>
    <property type="match status" value="1"/>
</dbReference>
<dbReference type="Proteomes" id="UP000468443">
    <property type="component" value="Unassembled WGS sequence"/>
</dbReference>
<keyword evidence="4" id="KW-0808">Transferase</keyword>
<dbReference type="PROSITE" id="PS50109">
    <property type="entry name" value="HIS_KIN"/>
    <property type="match status" value="1"/>
</dbReference>
<evidence type="ECO:0000256" key="1">
    <source>
        <dbReference type="ARBA" id="ARBA00000085"/>
    </source>
</evidence>
<evidence type="ECO:0000256" key="2">
    <source>
        <dbReference type="ARBA" id="ARBA00012438"/>
    </source>
</evidence>
<evidence type="ECO:0000256" key="4">
    <source>
        <dbReference type="ARBA" id="ARBA00022679"/>
    </source>
</evidence>
<comment type="caution">
    <text evidence="12">The sequence shown here is derived from an EMBL/GenBank/DDBJ whole genome shotgun (WGS) entry which is preliminary data.</text>
</comment>
<keyword evidence="7" id="KW-0802">TPR repeat</keyword>
<dbReference type="Gene3D" id="3.30.565.10">
    <property type="entry name" value="Histidine kinase-like ATPase, C-terminal domain"/>
    <property type="match status" value="1"/>
</dbReference>
<feature type="coiled-coil region" evidence="8">
    <location>
        <begin position="31"/>
        <end position="58"/>
    </location>
</feature>
<keyword evidence="13" id="KW-1185">Reference proteome</keyword>
<dbReference type="PRINTS" id="PR00344">
    <property type="entry name" value="BCTRLSENSOR"/>
</dbReference>
<dbReference type="SUPFAM" id="SSF47384">
    <property type="entry name" value="Homodimeric domain of signal transducing histidine kinase"/>
    <property type="match status" value="1"/>
</dbReference>
<feature type="signal peptide" evidence="10">
    <location>
        <begin position="1"/>
        <end position="33"/>
    </location>
</feature>
<proteinExistence type="predicted"/>
<evidence type="ECO:0000313" key="12">
    <source>
        <dbReference type="EMBL" id="NER11463.1"/>
    </source>
</evidence>
<keyword evidence="10" id="KW-0732">Signal</keyword>
<keyword evidence="5" id="KW-0418">Kinase</keyword>
<keyword evidence="9" id="KW-0812">Transmembrane</keyword>
<keyword evidence="9" id="KW-1133">Transmembrane helix</keyword>
<evidence type="ECO:0000256" key="7">
    <source>
        <dbReference type="PROSITE-ProRule" id="PRU00339"/>
    </source>
</evidence>
<name>A0A6P0UK80_9FLAO</name>
<dbReference type="Gene3D" id="1.25.40.10">
    <property type="entry name" value="Tetratricopeptide repeat domain"/>
    <property type="match status" value="2"/>
</dbReference>
<evidence type="ECO:0000256" key="3">
    <source>
        <dbReference type="ARBA" id="ARBA00022553"/>
    </source>
</evidence>
<dbReference type="InterPro" id="IPR036890">
    <property type="entry name" value="HATPase_C_sf"/>
</dbReference>
<dbReference type="PANTHER" id="PTHR43711">
    <property type="entry name" value="TWO-COMPONENT HISTIDINE KINASE"/>
    <property type="match status" value="1"/>
</dbReference>
<dbReference type="SMART" id="SM00387">
    <property type="entry name" value="HATPase_c"/>
    <property type="match status" value="1"/>
</dbReference>
<dbReference type="GO" id="GO:0000155">
    <property type="term" value="F:phosphorelay sensor kinase activity"/>
    <property type="evidence" value="ECO:0007669"/>
    <property type="project" value="InterPro"/>
</dbReference>
<dbReference type="PROSITE" id="PS50005">
    <property type="entry name" value="TPR"/>
    <property type="match status" value="1"/>
</dbReference>
<dbReference type="EMBL" id="JAABOP010000004">
    <property type="protein sequence ID" value="NER11463.1"/>
    <property type="molecule type" value="Genomic_DNA"/>
</dbReference>
<evidence type="ECO:0000313" key="13">
    <source>
        <dbReference type="Proteomes" id="UP000468443"/>
    </source>
</evidence>
<dbReference type="SUPFAM" id="SSF48452">
    <property type="entry name" value="TPR-like"/>
    <property type="match status" value="2"/>
</dbReference>